<evidence type="ECO:0000256" key="4">
    <source>
        <dbReference type="ARBA" id="ARBA00022821"/>
    </source>
</evidence>
<evidence type="ECO:0000256" key="5">
    <source>
        <dbReference type="SAM" id="SignalP"/>
    </source>
</evidence>
<reference evidence="6 7" key="1">
    <citation type="journal article" date="2014" name="Agronomy (Basel)">
        <title>A Draft Genome Sequence for Ensete ventricosum, the Drought-Tolerant Tree Against Hunger.</title>
        <authorList>
            <person name="Harrison J."/>
            <person name="Moore K.A."/>
            <person name="Paszkiewicz K."/>
            <person name="Jones T."/>
            <person name="Grant M."/>
            <person name="Ambacheew D."/>
            <person name="Muzemil S."/>
            <person name="Studholme D.J."/>
        </authorList>
    </citation>
    <scope>NUCLEOTIDE SEQUENCE [LARGE SCALE GENOMIC DNA]</scope>
</reference>
<accession>A0A427AZE0</accession>
<keyword evidence="4" id="KW-0611">Plant defense</keyword>
<evidence type="ECO:0000313" key="6">
    <source>
        <dbReference type="EMBL" id="RRT81642.1"/>
    </source>
</evidence>
<dbReference type="EMBL" id="AMZH03000861">
    <property type="protein sequence ID" value="RRT81642.1"/>
    <property type="molecule type" value="Genomic_DNA"/>
</dbReference>
<evidence type="ECO:0000313" key="7">
    <source>
        <dbReference type="Proteomes" id="UP000287651"/>
    </source>
</evidence>
<dbReference type="AlphaFoldDB" id="A0A427AZE0"/>
<dbReference type="Proteomes" id="UP000287651">
    <property type="component" value="Unassembled WGS sequence"/>
</dbReference>
<evidence type="ECO:0000256" key="3">
    <source>
        <dbReference type="ARBA" id="ARBA00022577"/>
    </source>
</evidence>
<dbReference type="GO" id="GO:0031640">
    <property type="term" value="P:killing of cells of another organism"/>
    <property type="evidence" value="ECO:0007669"/>
    <property type="project" value="UniProtKB-KW"/>
</dbReference>
<feature type="signal peptide" evidence="5">
    <location>
        <begin position="1"/>
        <end position="24"/>
    </location>
</feature>
<evidence type="ECO:0008006" key="8">
    <source>
        <dbReference type="Google" id="ProtNLM"/>
    </source>
</evidence>
<keyword evidence="3" id="KW-0295">Fungicide</keyword>
<protein>
    <recommendedName>
        <fullName evidence="8">Defensin-like protein</fullName>
    </recommendedName>
</protein>
<sequence>MASRCSTVLLALLLFSLVMTPAYSQFDGCTILGEGCKNDADCAIICQEEGHVLKTYRCINDPTGRDRGTVCCCTFE</sequence>
<evidence type="ECO:0000256" key="1">
    <source>
        <dbReference type="ARBA" id="ARBA00006722"/>
    </source>
</evidence>
<feature type="chain" id="PRO_5019333433" description="Defensin-like protein" evidence="5">
    <location>
        <begin position="25"/>
        <end position="76"/>
    </location>
</feature>
<proteinExistence type="inferred from homology"/>
<dbReference type="InterPro" id="IPR010851">
    <property type="entry name" value="DEFL"/>
</dbReference>
<comment type="caution">
    <text evidence="6">The sequence shown here is derived from an EMBL/GenBank/DDBJ whole genome shotgun (WGS) entry which is preliminary data.</text>
</comment>
<keyword evidence="2" id="KW-0929">Antimicrobial</keyword>
<dbReference type="GO" id="GO:0050832">
    <property type="term" value="P:defense response to fungus"/>
    <property type="evidence" value="ECO:0007669"/>
    <property type="project" value="UniProtKB-KW"/>
</dbReference>
<evidence type="ECO:0000256" key="2">
    <source>
        <dbReference type="ARBA" id="ARBA00022529"/>
    </source>
</evidence>
<gene>
    <name evidence="6" type="ORF">B296_00008827</name>
</gene>
<comment type="similarity">
    <text evidence="1">Belongs to the DEFL family.</text>
</comment>
<dbReference type="Pfam" id="PF25052">
    <property type="entry name" value="AtDEF-like"/>
    <property type="match status" value="1"/>
</dbReference>
<name>A0A427AZE0_ENSVE</name>
<organism evidence="6 7">
    <name type="scientific">Ensete ventricosum</name>
    <name type="common">Abyssinian banana</name>
    <name type="synonym">Musa ensete</name>
    <dbReference type="NCBI Taxonomy" id="4639"/>
    <lineage>
        <taxon>Eukaryota</taxon>
        <taxon>Viridiplantae</taxon>
        <taxon>Streptophyta</taxon>
        <taxon>Embryophyta</taxon>
        <taxon>Tracheophyta</taxon>
        <taxon>Spermatophyta</taxon>
        <taxon>Magnoliopsida</taxon>
        <taxon>Liliopsida</taxon>
        <taxon>Zingiberales</taxon>
        <taxon>Musaceae</taxon>
        <taxon>Ensete</taxon>
    </lineage>
</organism>
<keyword evidence="5" id="KW-0732">Signal</keyword>